<gene>
    <name evidence="1" type="ORF">N309_07497</name>
</gene>
<evidence type="ECO:0008006" key="3">
    <source>
        <dbReference type="Google" id="ProtNLM"/>
    </source>
</evidence>
<dbReference type="STRING" id="94827.A0A099Z3V1"/>
<evidence type="ECO:0000313" key="1">
    <source>
        <dbReference type="EMBL" id="KGL75783.1"/>
    </source>
</evidence>
<dbReference type="PANTHER" id="PTHR21444:SF14">
    <property type="entry name" value="COILED-COIL DOMAIN-CONTAINING PROTEIN 180"/>
    <property type="match status" value="1"/>
</dbReference>
<keyword evidence="2" id="KW-1185">Reference proteome</keyword>
<feature type="non-terminal residue" evidence="1">
    <location>
        <position position="234"/>
    </location>
</feature>
<feature type="non-terminal residue" evidence="1">
    <location>
        <position position="1"/>
    </location>
</feature>
<dbReference type="Proteomes" id="UP000053641">
    <property type="component" value="Unassembled WGS sequence"/>
</dbReference>
<organism evidence="1 2">
    <name type="scientific">Tinamus guttatus</name>
    <name type="common">White-throated tinamou</name>
    <dbReference type="NCBI Taxonomy" id="94827"/>
    <lineage>
        <taxon>Eukaryota</taxon>
        <taxon>Metazoa</taxon>
        <taxon>Chordata</taxon>
        <taxon>Craniata</taxon>
        <taxon>Vertebrata</taxon>
        <taxon>Euteleostomi</taxon>
        <taxon>Archelosauria</taxon>
        <taxon>Archosauria</taxon>
        <taxon>Dinosauria</taxon>
        <taxon>Saurischia</taxon>
        <taxon>Theropoda</taxon>
        <taxon>Coelurosauria</taxon>
        <taxon>Aves</taxon>
        <taxon>Palaeognathae</taxon>
        <taxon>Tinamiformes</taxon>
        <taxon>Tinamidae</taxon>
        <taxon>Tinamus</taxon>
    </lineage>
</organism>
<protein>
    <recommendedName>
        <fullName evidence="3">Coiled-coil domain-containing protein 180</fullName>
    </recommendedName>
</protein>
<dbReference type="PANTHER" id="PTHR21444">
    <property type="entry name" value="COILED-COIL DOMAIN-CONTAINING PROTEIN 180"/>
    <property type="match status" value="1"/>
</dbReference>
<reference evidence="1 2" key="1">
    <citation type="submission" date="2014-06" db="EMBL/GenBank/DDBJ databases">
        <title>Genome evolution of avian class.</title>
        <authorList>
            <person name="Zhang G."/>
            <person name="Li C."/>
        </authorList>
    </citation>
    <scope>NUCLEOTIDE SEQUENCE [LARGE SCALE GENOMIC DNA]</scope>
    <source>
        <strain evidence="1">BGI_N309</strain>
    </source>
</reference>
<proteinExistence type="predicted"/>
<dbReference type="AlphaFoldDB" id="A0A099Z3V1"/>
<name>A0A099Z3V1_TINGU</name>
<accession>A0A099Z3V1</accession>
<evidence type="ECO:0000313" key="2">
    <source>
        <dbReference type="Proteomes" id="UP000053641"/>
    </source>
</evidence>
<sequence length="234" mass="26987">ESSEFAVEIFSTAGGNTYTVLGVEESGKTSIPENYFTKYEQGEESLPAYLKHVLIKETVFAELKRWIRLCFFEHLEKWFTQSLSNSSVIVDAKREELKSELNLHLHLHQSRQQHIKTNIYNVRAAELSLHKERLECHCAGVVEALSKEKAEFSRLREQQNTISKDFCTRVRDMGSALIGAAKTEKLVSFTESLHSELLNHLENIQISLRSYRNYLEESLGKLRDSNVDFLKTCR</sequence>
<dbReference type="EMBL" id="KL888328">
    <property type="protein sequence ID" value="KGL75783.1"/>
    <property type="molecule type" value="Genomic_DNA"/>
</dbReference>